<dbReference type="NCBIfam" id="TIGR01644">
    <property type="entry name" value="phage_P2_V"/>
    <property type="match status" value="1"/>
</dbReference>
<dbReference type="Proteomes" id="UP000182470">
    <property type="component" value="Chromosome I"/>
</dbReference>
<dbReference type="AlphaFoldDB" id="A0A1H0BXR2"/>
<accession>A0A1H0BXR2</accession>
<keyword evidence="6" id="KW-1185">Reference proteome</keyword>
<dbReference type="RefSeq" id="WP_083359099.1">
    <property type="nucleotide sequence ID" value="NZ_JXDI01000003.1"/>
</dbReference>
<dbReference type="Pfam" id="PF21930">
    <property type="entry name" value="Gp138_C"/>
    <property type="match status" value="1"/>
</dbReference>
<reference evidence="3 6" key="1">
    <citation type="submission" date="2015-01" db="EMBL/GenBank/DDBJ databases">
        <title>Genome Sequence of Pseudomonas antarctica CMS 35.</title>
        <authorList>
            <person name="Voget S."/>
            <person name="Chow J."/>
            <person name="Daniel R."/>
            <person name="Streit W."/>
        </authorList>
    </citation>
    <scope>NUCLEOTIDE SEQUENCE [LARGE SCALE GENOMIC DNA]</scope>
    <source>
        <strain evidence="3 6">CMS 35</strain>
    </source>
</reference>
<evidence type="ECO:0000313" key="4">
    <source>
        <dbReference type="EMBL" id="SDN50479.1"/>
    </source>
</evidence>
<organism evidence="4 5">
    <name type="scientific">Pseudomonas antarctica</name>
    <dbReference type="NCBI Taxonomy" id="219572"/>
    <lineage>
        <taxon>Bacteria</taxon>
        <taxon>Pseudomonadati</taxon>
        <taxon>Pseudomonadota</taxon>
        <taxon>Gammaproteobacteria</taxon>
        <taxon>Pseudomonadales</taxon>
        <taxon>Pseudomonadaceae</taxon>
        <taxon>Pseudomonas</taxon>
    </lineage>
</organism>
<dbReference type="OrthoDB" id="4931325at2"/>
<proteinExistence type="predicted"/>
<protein>
    <submittedName>
        <fullName evidence="4">Phage baseplate assembly protein V</fullName>
    </submittedName>
    <submittedName>
        <fullName evidence="3">Phage-related baseplate assembly protein</fullName>
    </submittedName>
</protein>
<evidence type="ECO:0000313" key="6">
    <source>
        <dbReference type="Proteomes" id="UP000748067"/>
    </source>
</evidence>
<evidence type="ECO:0000259" key="2">
    <source>
        <dbReference type="Pfam" id="PF21930"/>
    </source>
</evidence>
<dbReference type="Gene3D" id="2.40.50.230">
    <property type="entry name" value="Gp5 N-terminal domain"/>
    <property type="match status" value="1"/>
</dbReference>
<sequence length="183" mass="19434">MGVELEYGEVSAVDHKACRIRVRLDDRDGVESYWLHVPQRNTQGTQRRPLMPELNEQVAVLLDADGVGGVYLGGIYSTAEPPPVVDEDTDYVRFSDGTTLTYDRAAHVMALDCVGATTLKCAKNLSVECGEPVSVKAPSATLDVPEVQLNGNLTVSGNVEVGGNVNAGGTVMDGGGNSNHHSH</sequence>
<name>A0A1H0BXR2_9PSED</name>
<dbReference type="EMBL" id="LT629704">
    <property type="protein sequence ID" value="SDN50479.1"/>
    <property type="molecule type" value="Genomic_DNA"/>
</dbReference>
<reference evidence="4 5" key="2">
    <citation type="submission" date="2016-10" db="EMBL/GenBank/DDBJ databases">
        <authorList>
            <person name="de Groot N.N."/>
        </authorList>
    </citation>
    <scope>NUCLEOTIDE SEQUENCE [LARGE SCALE GENOMIC DNA]</scope>
    <source>
        <strain evidence="4 5">BS2772</strain>
    </source>
</reference>
<gene>
    <name evidence="3" type="ORF">PSAN_48850</name>
    <name evidence="4" type="ORF">SAMN04490179_4545</name>
</gene>
<dbReference type="Proteomes" id="UP000748067">
    <property type="component" value="Unassembled WGS sequence"/>
</dbReference>
<evidence type="ECO:0000313" key="5">
    <source>
        <dbReference type="Proteomes" id="UP000182470"/>
    </source>
</evidence>
<dbReference type="InterPro" id="IPR054122">
    <property type="entry name" value="Gp138-like_C"/>
</dbReference>
<evidence type="ECO:0000256" key="1">
    <source>
        <dbReference type="SAM" id="MobiDB-lite"/>
    </source>
</evidence>
<dbReference type="Gene3D" id="6.20.150.10">
    <property type="match status" value="1"/>
</dbReference>
<evidence type="ECO:0000313" key="3">
    <source>
        <dbReference type="EMBL" id="KAF2406708.1"/>
    </source>
</evidence>
<dbReference type="InterPro" id="IPR013046">
    <property type="entry name" value="GpV/Gp45"/>
</dbReference>
<dbReference type="EMBL" id="JXDI01000003">
    <property type="protein sequence ID" value="KAF2406708.1"/>
    <property type="molecule type" value="Genomic_DNA"/>
</dbReference>
<dbReference type="InterPro" id="IPR037026">
    <property type="entry name" value="Vgr_OB-fold_dom_sf"/>
</dbReference>
<feature type="domain" description="Gp138-like beta-helical trimerization" evidence="2">
    <location>
        <begin position="92"/>
        <end position="159"/>
    </location>
</feature>
<feature type="region of interest" description="Disordered" evidence="1">
    <location>
        <begin position="164"/>
        <end position="183"/>
    </location>
</feature>